<dbReference type="RefSeq" id="WP_107896366.1">
    <property type="nucleotide sequence ID" value="NZ_PYWM01000020.1"/>
</dbReference>
<evidence type="ECO:0000313" key="2">
    <source>
        <dbReference type="Proteomes" id="UP000308744"/>
    </source>
</evidence>
<evidence type="ECO:0000313" key="1">
    <source>
        <dbReference type="EMBL" id="TKI65549.1"/>
    </source>
</evidence>
<comment type="caution">
    <text evidence="1">The sequence shown here is derived from an EMBL/GenBank/DDBJ whole genome shotgun (WGS) entry which is preliminary data.</text>
</comment>
<accession>A0A4U2YVK6</accession>
<name>A0A4U2YVK6_9BACI</name>
<organism evidence="1 2">
    <name type="scientific">Lysinibacillus mangiferihumi</name>
    <dbReference type="NCBI Taxonomy" id="1130819"/>
    <lineage>
        <taxon>Bacteria</taxon>
        <taxon>Bacillati</taxon>
        <taxon>Bacillota</taxon>
        <taxon>Bacilli</taxon>
        <taxon>Bacillales</taxon>
        <taxon>Bacillaceae</taxon>
        <taxon>Lysinibacillus</taxon>
    </lineage>
</organism>
<dbReference type="Proteomes" id="UP000308744">
    <property type="component" value="Unassembled WGS sequence"/>
</dbReference>
<reference evidence="1 2" key="1">
    <citation type="submission" date="2019-04" db="EMBL/GenBank/DDBJ databases">
        <title>Lysinibacillus genome sequencing.</title>
        <authorList>
            <person name="Dunlap C."/>
        </authorList>
    </citation>
    <scope>NUCLEOTIDE SEQUENCE [LARGE SCALE GENOMIC DNA]</scope>
    <source>
        <strain evidence="1 2">CCTCC AB 2010389</strain>
    </source>
</reference>
<protein>
    <submittedName>
        <fullName evidence="1">Uncharacterized protein</fullName>
    </submittedName>
</protein>
<dbReference type="AlphaFoldDB" id="A0A4U2YVK6"/>
<keyword evidence="2" id="KW-1185">Reference proteome</keyword>
<sequence>MNVDGNFPTYEQQQQILTIAQELGVDVDTLIALLGTPTSAASNSTGGNAHAKLNWLLSTLGTVNTNTATANLGAPTTAASNSTSAVAHAKLNWLMTDVAKGVVKSVQRGVFTHNGGTDTVISLSTINPSKAFVIVNSNTANTGLSIVAITATSVTFNAIQNATACSWQVIEFY</sequence>
<proteinExistence type="predicted"/>
<dbReference type="EMBL" id="SZPU01000062">
    <property type="protein sequence ID" value="TKI65549.1"/>
    <property type="molecule type" value="Genomic_DNA"/>
</dbReference>
<gene>
    <name evidence="1" type="ORF">FC756_15985</name>
</gene>